<gene>
    <name evidence="2" type="ORF">HJG63_008893</name>
</gene>
<keyword evidence="1" id="KW-0732">Signal</keyword>
<organism evidence="2 3">
    <name type="scientific">Rousettus aegyptiacus</name>
    <name type="common">Egyptian fruit bat</name>
    <name type="synonym">Pteropus aegyptiacus</name>
    <dbReference type="NCBI Taxonomy" id="9407"/>
    <lineage>
        <taxon>Eukaryota</taxon>
        <taxon>Metazoa</taxon>
        <taxon>Chordata</taxon>
        <taxon>Craniata</taxon>
        <taxon>Vertebrata</taxon>
        <taxon>Euteleostomi</taxon>
        <taxon>Mammalia</taxon>
        <taxon>Eutheria</taxon>
        <taxon>Laurasiatheria</taxon>
        <taxon>Chiroptera</taxon>
        <taxon>Yinpterochiroptera</taxon>
        <taxon>Pteropodoidea</taxon>
        <taxon>Pteropodidae</taxon>
        <taxon>Rousettinae</taxon>
        <taxon>Rousettus</taxon>
    </lineage>
</organism>
<sequence>MVFLLLLASLNITSTIRAMVLKHYPEGLLNTDCWHLSQSFWFSNSRVTPRIYISNISRRCWCFWSWDNTFRTPVLEKVFWIFGVSQNETQLTAPSSFTGSTYPLLQFLDYLSFSPPCSIHSFTYSIDLRMKH</sequence>
<evidence type="ECO:0000313" key="2">
    <source>
        <dbReference type="EMBL" id="KAF6418895.1"/>
    </source>
</evidence>
<evidence type="ECO:0000256" key="1">
    <source>
        <dbReference type="SAM" id="SignalP"/>
    </source>
</evidence>
<feature type="signal peptide" evidence="1">
    <location>
        <begin position="1"/>
        <end position="18"/>
    </location>
</feature>
<evidence type="ECO:0000313" key="3">
    <source>
        <dbReference type="Proteomes" id="UP000593571"/>
    </source>
</evidence>
<dbReference type="EMBL" id="JACASE010000013">
    <property type="protein sequence ID" value="KAF6418895.1"/>
    <property type="molecule type" value="Genomic_DNA"/>
</dbReference>
<evidence type="ECO:0008006" key="4">
    <source>
        <dbReference type="Google" id="ProtNLM"/>
    </source>
</evidence>
<keyword evidence="3" id="KW-1185">Reference proteome</keyword>
<dbReference type="AlphaFoldDB" id="A0A7J8D752"/>
<dbReference type="Proteomes" id="UP000593571">
    <property type="component" value="Unassembled WGS sequence"/>
</dbReference>
<reference evidence="2 3" key="1">
    <citation type="journal article" date="2020" name="Nature">
        <title>Six reference-quality genomes reveal evolution of bat adaptations.</title>
        <authorList>
            <person name="Jebb D."/>
            <person name="Huang Z."/>
            <person name="Pippel M."/>
            <person name="Hughes G.M."/>
            <person name="Lavrichenko K."/>
            <person name="Devanna P."/>
            <person name="Winkler S."/>
            <person name="Jermiin L.S."/>
            <person name="Skirmuntt E.C."/>
            <person name="Katzourakis A."/>
            <person name="Burkitt-Gray L."/>
            <person name="Ray D.A."/>
            <person name="Sullivan K.A.M."/>
            <person name="Roscito J.G."/>
            <person name="Kirilenko B.M."/>
            <person name="Davalos L.M."/>
            <person name="Corthals A.P."/>
            <person name="Power M.L."/>
            <person name="Jones G."/>
            <person name="Ransome R.D."/>
            <person name="Dechmann D.K.N."/>
            <person name="Locatelli A.G."/>
            <person name="Puechmaille S.J."/>
            <person name="Fedrigo O."/>
            <person name="Jarvis E.D."/>
            <person name="Hiller M."/>
            <person name="Vernes S.C."/>
            <person name="Myers E.W."/>
            <person name="Teeling E.C."/>
        </authorList>
    </citation>
    <scope>NUCLEOTIDE SEQUENCE [LARGE SCALE GENOMIC DNA]</scope>
    <source>
        <strain evidence="2">MRouAeg1</strain>
        <tissue evidence="2">Muscle</tissue>
    </source>
</reference>
<comment type="caution">
    <text evidence="2">The sequence shown here is derived from an EMBL/GenBank/DDBJ whole genome shotgun (WGS) entry which is preliminary data.</text>
</comment>
<proteinExistence type="predicted"/>
<protein>
    <recommendedName>
        <fullName evidence="4">Secreted protein</fullName>
    </recommendedName>
</protein>
<accession>A0A7J8D752</accession>
<feature type="chain" id="PRO_5029672677" description="Secreted protein" evidence="1">
    <location>
        <begin position="19"/>
        <end position="132"/>
    </location>
</feature>
<name>A0A7J8D752_ROUAE</name>